<dbReference type="InterPro" id="IPR050351">
    <property type="entry name" value="BphY/WalK/GraS-like"/>
</dbReference>
<dbReference type="InterPro" id="IPR036097">
    <property type="entry name" value="HisK_dim/P_sf"/>
</dbReference>
<organism evidence="17 18">
    <name type="scientific">Allosphingosinicella flava</name>
    <dbReference type="NCBI Taxonomy" id="2771430"/>
    <lineage>
        <taxon>Bacteria</taxon>
        <taxon>Pseudomonadati</taxon>
        <taxon>Pseudomonadota</taxon>
        <taxon>Alphaproteobacteria</taxon>
        <taxon>Sphingomonadales</taxon>
        <taxon>Sphingomonadaceae</taxon>
        <taxon>Allosphingosinicella</taxon>
    </lineage>
</organism>
<dbReference type="Gene3D" id="3.30.450.20">
    <property type="entry name" value="PAS domain"/>
    <property type="match status" value="1"/>
</dbReference>
<dbReference type="GO" id="GO:0030295">
    <property type="term" value="F:protein kinase activator activity"/>
    <property type="evidence" value="ECO:0007669"/>
    <property type="project" value="TreeGrafter"/>
</dbReference>
<feature type="domain" description="Histidine kinase" evidence="15">
    <location>
        <begin position="505"/>
        <end position="722"/>
    </location>
</feature>
<evidence type="ECO:0000256" key="8">
    <source>
        <dbReference type="ARBA" id="ARBA00022741"/>
    </source>
</evidence>
<evidence type="ECO:0000256" key="11">
    <source>
        <dbReference type="ARBA" id="ARBA00022989"/>
    </source>
</evidence>
<keyword evidence="10" id="KW-0067">ATP-binding</keyword>
<gene>
    <name evidence="17" type="ORF">IC614_03615</name>
</gene>
<evidence type="ECO:0000313" key="17">
    <source>
        <dbReference type="EMBL" id="QPQ55695.1"/>
    </source>
</evidence>
<keyword evidence="9 17" id="KW-0418">Kinase</keyword>
<comment type="subcellular location">
    <subcellularLocation>
        <location evidence="2">Cell membrane</location>
        <topology evidence="2">Multi-pass membrane protein</topology>
    </subcellularLocation>
</comment>
<evidence type="ECO:0000259" key="15">
    <source>
        <dbReference type="PROSITE" id="PS50109"/>
    </source>
</evidence>
<dbReference type="GO" id="GO:0005524">
    <property type="term" value="F:ATP binding"/>
    <property type="evidence" value="ECO:0007669"/>
    <property type="project" value="UniProtKB-KW"/>
</dbReference>
<dbReference type="InterPro" id="IPR000014">
    <property type="entry name" value="PAS"/>
</dbReference>
<evidence type="ECO:0000256" key="10">
    <source>
        <dbReference type="ARBA" id="ARBA00022840"/>
    </source>
</evidence>
<evidence type="ECO:0000259" key="16">
    <source>
        <dbReference type="PROSITE" id="PS50885"/>
    </source>
</evidence>
<keyword evidence="4" id="KW-1003">Cell membrane</keyword>
<dbReference type="SMART" id="SM00387">
    <property type="entry name" value="HATPase_c"/>
    <property type="match status" value="1"/>
</dbReference>
<comment type="catalytic activity">
    <reaction evidence="1">
        <text>ATP + protein L-histidine = ADP + protein N-phospho-L-histidine.</text>
        <dbReference type="EC" id="2.7.13.3"/>
    </reaction>
</comment>
<keyword evidence="8" id="KW-0547">Nucleotide-binding</keyword>
<sequence>MTDSRPRWQRRIAVFYRRTRLVPIFEILTLVALVAMLAVTYFVTSGGASDDLLSPPLVASLLVANLVPATALMVLVARRLAKGRAARSPVGGRGRLHVRLVALFSVIATVPTLMVVIFASLLFQSGFQFWFSDKARTILENADNVAQVYSAENKDRIFRDVQAASGDVVGAINQYGLDTVEFGDYLLYQAVVRDLSEMAVVTVSSAGELQLRAFVNLDDRPLERRIPPETLSQLRKGGVRVVNNDVGDRVEAVVRLDPEQEVYLYISRFVNQKAIKQIDEARSAASDYQETLARSRTLQVRFNILLFLISLLIVALTIWIALALADRLVRPVGQLVNAARRVAGGDLSTRVPSDAAGDELGTLGNAFNRMTRRLEEQTRDLVSANSQLESRRALIEAVLSGVTAGVISVDTDRKVRLINSSAEALLKAPVGAAVGQRLSELAPELDAQLDSEHREDIVQLASGGELRTLAVKRVRVEGGHVITFDDITEQLLDQRRAAWSDVARRIAHEIKNPLTPIQLAAERLQRRYGSEVTSDDGTFERLTSTIVRQVSDLRRMVDEFSSFARMPKPVFHAEPVADIARHALFLHEVAHPDIDFAFHAPDPSPILVCDRRQLGQALTNIVKNGVEAIQQKREDGDTSAQSVAMTISEIAGQLHIVVEDSGVGLPTERSTITEPYVTTRVKGTGLGLAIVKKIVEEHYGSIEFEDVDTGGTRVRLVFDMATLAGMNTVHSEEAVNN</sequence>
<dbReference type="SUPFAM" id="SSF47384">
    <property type="entry name" value="Homodimeric domain of signal transducing histidine kinase"/>
    <property type="match status" value="1"/>
</dbReference>
<dbReference type="PANTHER" id="PTHR42878:SF7">
    <property type="entry name" value="SENSOR HISTIDINE KINASE GLRK"/>
    <property type="match status" value="1"/>
</dbReference>
<dbReference type="Pfam" id="PF00672">
    <property type="entry name" value="HAMP"/>
    <property type="match status" value="1"/>
</dbReference>
<dbReference type="EC" id="2.7.13.3" evidence="3"/>
<evidence type="ECO:0000256" key="1">
    <source>
        <dbReference type="ARBA" id="ARBA00000085"/>
    </source>
</evidence>
<dbReference type="PANTHER" id="PTHR42878">
    <property type="entry name" value="TWO-COMPONENT HISTIDINE KINASE"/>
    <property type="match status" value="1"/>
</dbReference>
<accession>A0A7T2GKT0</accession>
<evidence type="ECO:0000313" key="18">
    <source>
        <dbReference type="Proteomes" id="UP000594873"/>
    </source>
</evidence>
<keyword evidence="13 14" id="KW-0472">Membrane</keyword>
<feature type="transmembrane region" description="Helical" evidence="14">
    <location>
        <begin position="304"/>
        <end position="325"/>
    </location>
</feature>
<dbReference type="EMBL" id="CP065592">
    <property type="protein sequence ID" value="QPQ55695.1"/>
    <property type="molecule type" value="Genomic_DNA"/>
</dbReference>
<keyword evidence="12" id="KW-0902">Two-component regulatory system</keyword>
<dbReference type="Gene3D" id="6.10.340.10">
    <property type="match status" value="1"/>
</dbReference>
<dbReference type="PRINTS" id="PR00344">
    <property type="entry name" value="BCTRLSENSOR"/>
</dbReference>
<name>A0A7T2GKT0_9SPHN</name>
<dbReference type="InterPro" id="IPR036890">
    <property type="entry name" value="HATPase_C_sf"/>
</dbReference>
<dbReference type="SUPFAM" id="SSF55874">
    <property type="entry name" value="ATPase domain of HSP90 chaperone/DNA topoisomerase II/histidine kinase"/>
    <property type="match status" value="1"/>
</dbReference>
<evidence type="ECO:0000256" key="13">
    <source>
        <dbReference type="ARBA" id="ARBA00023136"/>
    </source>
</evidence>
<evidence type="ECO:0000256" key="6">
    <source>
        <dbReference type="ARBA" id="ARBA00022679"/>
    </source>
</evidence>
<dbReference type="GO" id="GO:0005886">
    <property type="term" value="C:plasma membrane"/>
    <property type="evidence" value="ECO:0007669"/>
    <property type="project" value="UniProtKB-SubCell"/>
</dbReference>
<keyword evidence="5" id="KW-0597">Phosphoprotein</keyword>
<feature type="transmembrane region" description="Helical" evidence="14">
    <location>
        <begin position="21"/>
        <end position="44"/>
    </location>
</feature>
<dbReference type="InterPro" id="IPR003661">
    <property type="entry name" value="HisK_dim/P_dom"/>
</dbReference>
<keyword evidence="18" id="KW-1185">Reference proteome</keyword>
<dbReference type="Pfam" id="PF02518">
    <property type="entry name" value="HATPase_c"/>
    <property type="match status" value="1"/>
</dbReference>
<evidence type="ECO:0000256" key="9">
    <source>
        <dbReference type="ARBA" id="ARBA00022777"/>
    </source>
</evidence>
<dbReference type="AlphaFoldDB" id="A0A7T2GKT0"/>
<dbReference type="SMART" id="SM00304">
    <property type="entry name" value="HAMP"/>
    <property type="match status" value="1"/>
</dbReference>
<evidence type="ECO:0000256" key="3">
    <source>
        <dbReference type="ARBA" id="ARBA00012438"/>
    </source>
</evidence>
<dbReference type="InterPro" id="IPR045671">
    <property type="entry name" value="NtrY-like_N"/>
</dbReference>
<dbReference type="InterPro" id="IPR017232">
    <property type="entry name" value="NtrY"/>
</dbReference>
<dbReference type="Gene3D" id="1.10.287.130">
    <property type="match status" value="1"/>
</dbReference>
<dbReference type="CDD" id="cd06225">
    <property type="entry name" value="HAMP"/>
    <property type="match status" value="1"/>
</dbReference>
<dbReference type="SMART" id="SM00091">
    <property type="entry name" value="PAS"/>
    <property type="match status" value="1"/>
</dbReference>
<feature type="transmembrane region" description="Helical" evidence="14">
    <location>
        <begin position="56"/>
        <end position="77"/>
    </location>
</feature>
<protein>
    <recommendedName>
        <fullName evidence="3">histidine kinase</fullName>
        <ecNumber evidence="3">2.7.13.3</ecNumber>
    </recommendedName>
</protein>
<feature type="domain" description="HAMP" evidence="16">
    <location>
        <begin position="326"/>
        <end position="379"/>
    </location>
</feature>
<evidence type="ECO:0000256" key="4">
    <source>
        <dbReference type="ARBA" id="ARBA00022475"/>
    </source>
</evidence>
<dbReference type="SUPFAM" id="SSF158472">
    <property type="entry name" value="HAMP domain-like"/>
    <property type="match status" value="1"/>
</dbReference>
<evidence type="ECO:0000256" key="7">
    <source>
        <dbReference type="ARBA" id="ARBA00022692"/>
    </source>
</evidence>
<dbReference type="GO" id="GO:0006355">
    <property type="term" value="P:regulation of DNA-templated transcription"/>
    <property type="evidence" value="ECO:0007669"/>
    <property type="project" value="InterPro"/>
</dbReference>
<dbReference type="Proteomes" id="UP000594873">
    <property type="component" value="Chromosome"/>
</dbReference>
<keyword evidence="7 14" id="KW-0812">Transmembrane</keyword>
<dbReference type="InterPro" id="IPR004358">
    <property type="entry name" value="Sig_transdc_His_kin-like_C"/>
</dbReference>
<dbReference type="Pfam" id="PF19312">
    <property type="entry name" value="NtrY_N"/>
    <property type="match status" value="1"/>
</dbReference>
<dbReference type="InterPro" id="IPR003660">
    <property type="entry name" value="HAMP_dom"/>
</dbReference>
<evidence type="ECO:0000256" key="12">
    <source>
        <dbReference type="ARBA" id="ARBA00023012"/>
    </source>
</evidence>
<feature type="transmembrane region" description="Helical" evidence="14">
    <location>
        <begin position="98"/>
        <end position="123"/>
    </location>
</feature>
<evidence type="ECO:0000256" key="5">
    <source>
        <dbReference type="ARBA" id="ARBA00022553"/>
    </source>
</evidence>
<dbReference type="PROSITE" id="PS50885">
    <property type="entry name" value="HAMP"/>
    <property type="match status" value="1"/>
</dbReference>
<dbReference type="Gene3D" id="3.30.565.10">
    <property type="entry name" value="Histidine kinase-like ATPase, C-terminal domain"/>
    <property type="match status" value="1"/>
</dbReference>
<proteinExistence type="predicted"/>
<dbReference type="SMART" id="SM00388">
    <property type="entry name" value="HisKA"/>
    <property type="match status" value="1"/>
</dbReference>
<dbReference type="SUPFAM" id="SSF55785">
    <property type="entry name" value="PYP-like sensor domain (PAS domain)"/>
    <property type="match status" value="1"/>
</dbReference>
<dbReference type="KEGG" id="sflv:IC614_03615"/>
<dbReference type="GO" id="GO:0007234">
    <property type="term" value="P:osmosensory signaling via phosphorelay pathway"/>
    <property type="evidence" value="ECO:0007669"/>
    <property type="project" value="TreeGrafter"/>
</dbReference>
<dbReference type="InterPro" id="IPR005467">
    <property type="entry name" value="His_kinase_dom"/>
</dbReference>
<dbReference type="GO" id="GO:0000156">
    <property type="term" value="F:phosphorelay response regulator activity"/>
    <property type="evidence" value="ECO:0007669"/>
    <property type="project" value="TreeGrafter"/>
</dbReference>
<dbReference type="Pfam" id="PF00989">
    <property type="entry name" value="PAS"/>
    <property type="match status" value="1"/>
</dbReference>
<dbReference type="InterPro" id="IPR035965">
    <property type="entry name" value="PAS-like_dom_sf"/>
</dbReference>
<evidence type="ECO:0000256" key="14">
    <source>
        <dbReference type="SAM" id="Phobius"/>
    </source>
</evidence>
<dbReference type="GO" id="GO:0000155">
    <property type="term" value="F:phosphorelay sensor kinase activity"/>
    <property type="evidence" value="ECO:0007669"/>
    <property type="project" value="InterPro"/>
</dbReference>
<dbReference type="PIRSF" id="PIRSF037532">
    <property type="entry name" value="STHK_NtrY"/>
    <property type="match status" value="1"/>
</dbReference>
<dbReference type="InterPro" id="IPR013767">
    <property type="entry name" value="PAS_fold"/>
</dbReference>
<dbReference type="PROSITE" id="PS50109">
    <property type="entry name" value="HIS_KIN"/>
    <property type="match status" value="1"/>
</dbReference>
<dbReference type="CDD" id="cd00130">
    <property type="entry name" value="PAS"/>
    <property type="match status" value="1"/>
</dbReference>
<dbReference type="RefSeq" id="WP_200972404.1">
    <property type="nucleotide sequence ID" value="NZ_CP065592.1"/>
</dbReference>
<keyword evidence="11 14" id="KW-1133">Transmembrane helix</keyword>
<evidence type="ECO:0000256" key="2">
    <source>
        <dbReference type="ARBA" id="ARBA00004651"/>
    </source>
</evidence>
<keyword evidence="6" id="KW-0808">Transferase</keyword>
<dbReference type="Pfam" id="PF00512">
    <property type="entry name" value="HisKA"/>
    <property type="match status" value="1"/>
</dbReference>
<reference evidence="17 18" key="1">
    <citation type="submission" date="2020-11" db="EMBL/GenBank/DDBJ databases">
        <title>Genome seq and assembly of Sphingosinicella sp.</title>
        <authorList>
            <person name="Chhetri G."/>
        </authorList>
    </citation>
    <scope>NUCLEOTIDE SEQUENCE [LARGE SCALE GENOMIC DNA]</scope>
    <source>
        <strain evidence="17 18">UDD2</strain>
    </source>
</reference>
<dbReference type="CDD" id="cd00082">
    <property type="entry name" value="HisKA"/>
    <property type="match status" value="1"/>
</dbReference>
<dbReference type="InterPro" id="IPR003594">
    <property type="entry name" value="HATPase_dom"/>
</dbReference>